<proteinExistence type="predicted"/>
<dbReference type="AlphaFoldDB" id="A0A841MY00"/>
<reference evidence="1 2" key="1">
    <citation type="submission" date="2020-08" db="EMBL/GenBank/DDBJ databases">
        <title>Genomic Encyclopedia of Type Strains, Phase IV (KMG-IV): sequencing the most valuable type-strain genomes for metagenomic binning, comparative biology and taxonomic classification.</title>
        <authorList>
            <person name="Goeker M."/>
        </authorList>
    </citation>
    <scope>NUCLEOTIDE SEQUENCE [LARGE SCALE GENOMIC DNA]</scope>
    <source>
        <strain evidence="1 2">DSM 102044</strain>
    </source>
</reference>
<dbReference type="Proteomes" id="UP000588604">
    <property type="component" value="Unassembled WGS sequence"/>
</dbReference>
<evidence type="ECO:0000313" key="2">
    <source>
        <dbReference type="Proteomes" id="UP000588604"/>
    </source>
</evidence>
<keyword evidence="2" id="KW-1185">Reference proteome</keyword>
<dbReference type="EMBL" id="JACIJO010000002">
    <property type="protein sequence ID" value="MBB6326881.1"/>
    <property type="molecule type" value="Genomic_DNA"/>
</dbReference>
<evidence type="ECO:0000313" key="1">
    <source>
        <dbReference type="EMBL" id="MBB6326881.1"/>
    </source>
</evidence>
<name>A0A841MY00_9BACT</name>
<organism evidence="1 2">
    <name type="scientific">Algoriphagus iocasae</name>
    <dbReference type="NCBI Taxonomy" id="1836499"/>
    <lineage>
        <taxon>Bacteria</taxon>
        <taxon>Pseudomonadati</taxon>
        <taxon>Bacteroidota</taxon>
        <taxon>Cytophagia</taxon>
        <taxon>Cytophagales</taxon>
        <taxon>Cyclobacteriaceae</taxon>
        <taxon>Algoriphagus</taxon>
    </lineage>
</organism>
<accession>A0A841MY00</accession>
<protein>
    <submittedName>
        <fullName evidence="1">Uncharacterized protein</fullName>
    </submittedName>
</protein>
<sequence>MVNCENYPLFYFKSFNKEINGCYDSNQSGEILFNFDSENVILTPSNNYTALPMVDFEQKIENDLSNVEKYVIDHNKLYLFIKGENKKMVFIAFRDKKTTTS</sequence>
<gene>
    <name evidence="1" type="ORF">FHS59_002509</name>
</gene>
<comment type="caution">
    <text evidence="1">The sequence shown here is derived from an EMBL/GenBank/DDBJ whole genome shotgun (WGS) entry which is preliminary data.</text>
</comment>